<accession>A0A6J1Q670</accession>
<evidence type="ECO:0000313" key="5">
    <source>
        <dbReference type="RefSeq" id="XP_024876911.1"/>
    </source>
</evidence>
<dbReference type="Proteomes" id="UP000504618">
    <property type="component" value="Unplaced"/>
</dbReference>
<feature type="region of interest" description="Disordered" evidence="1">
    <location>
        <begin position="67"/>
        <end position="89"/>
    </location>
</feature>
<dbReference type="GeneID" id="112457840"/>
<feature type="compositionally biased region" description="Low complexity" evidence="1">
    <location>
        <begin position="221"/>
        <end position="235"/>
    </location>
</feature>
<feature type="compositionally biased region" description="Basic and acidic residues" evidence="1">
    <location>
        <begin position="236"/>
        <end position="248"/>
    </location>
</feature>
<keyword evidence="2" id="KW-0732">Signal</keyword>
<feature type="chain" id="PRO_5044639228" evidence="2">
    <location>
        <begin position="19"/>
        <end position="420"/>
    </location>
</feature>
<feature type="compositionally biased region" description="Polar residues" evidence="1">
    <location>
        <begin position="203"/>
        <end position="215"/>
    </location>
</feature>
<dbReference type="RefSeq" id="XP_024876902.1">
    <property type="nucleotide sequence ID" value="XM_025021134.1"/>
</dbReference>
<gene>
    <name evidence="4 5" type="primary">LOC112457840</name>
</gene>
<evidence type="ECO:0000256" key="1">
    <source>
        <dbReference type="SAM" id="MobiDB-lite"/>
    </source>
</evidence>
<evidence type="ECO:0000256" key="2">
    <source>
        <dbReference type="SAM" id="SignalP"/>
    </source>
</evidence>
<proteinExistence type="predicted"/>
<reference evidence="4 5" key="1">
    <citation type="submission" date="2025-04" db="UniProtKB">
        <authorList>
            <consortium name="RefSeq"/>
        </authorList>
    </citation>
    <scope>IDENTIFICATION</scope>
    <source>
        <tissue evidence="4 5">Whole body</tissue>
    </source>
</reference>
<dbReference type="RefSeq" id="XP_024876911.1">
    <property type="nucleotide sequence ID" value="XM_025021143.1"/>
</dbReference>
<protein>
    <submittedName>
        <fullName evidence="4 5">Flocculation protein FLO11</fullName>
    </submittedName>
</protein>
<evidence type="ECO:0000313" key="4">
    <source>
        <dbReference type="RefSeq" id="XP_024876902.1"/>
    </source>
</evidence>
<dbReference type="CTD" id="48239"/>
<dbReference type="OrthoDB" id="8197773at2759"/>
<dbReference type="AlphaFoldDB" id="A0A6J1Q670"/>
<evidence type="ECO:0000313" key="3">
    <source>
        <dbReference type="Proteomes" id="UP000504618"/>
    </source>
</evidence>
<feature type="signal peptide" evidence="2">
    <location>
        <begin position="1"/>
        <end position="18"/>
    </location>
</feature>
<name>A0A6J1Q670_9HYME</name>
<feature type="region of interest" description="Disordered" evidence="1">
    <location>
        <begin position="260"/>
        <end position="288"/>
    </location>
</feature>
<feature type="region of interest" description="Disordered" evidence="1">
    <location>
        <begin position="150"/>
        <end position="248"/>
    </location>
</feature>
<organism evidence="3 5">
    <name type="scientific">Temnothorax curvispinosus</name>
    <dbReference type="NCBI Taxonomy" id="300111"/>
    <lineage>
        <taxon>Eukaryota</taxon>
        <taxon>Metazoa</taxon>
        <taxon>Ecdysozoa</taxon>
        <taxon>Arthropoda</taxon>
        <taxon>Hexapoda</taxon>
        <taxon>Insecta</taxon>
        <taxon>Pterygota</taxon>
        <taxon>Neoptera</taxon>
        <taxon>Endopterygota</taxon>
        <taxon>Hymenoptera</taxon>
        <taxon>Apocrita</taxon>
        <taxon>Aculeata</taxon>
        <taxon>Formicoidea</taxon>
        <taxon>Formicidae</taxon>
        <taxon>Myrmicinae</taxon>
        <taxon>Temnothorax</taxon>
    </lineage>
</organism>
<keyword evidence="3" id="KW-1185">Reference proteome</keyword>
<sequence>MKILCSLMVIMILRQAIAGIVRKPPAFSTPVYSNSYLPAAMQVIFHAVEQLKLLQAEELLQLETVTASPTSTTQSMKDQQPQSTTPQGISIIPTATTAKVHDQKTDIPMVLTSTQANKVSSQGSSKIYDDSTEIAQLFVTSTASVVSDNYHKETPEVNEETTETNYELPATPETNHELPEPIQETQEPNQEVSEESAEKSSNTERSSGEVSTTQTPRHDVVSQQQSTQASVTQVSDDQKKTEPSVDSVVDKIHGIVRTTTSLFSEESDGSDESKSVGTSIEKSEQIEDEEEETRFCLLGERVAQVPRPSLNQYLKRSKVPSKPALQQLANLYDSLSKDARKQGFARYAGYTDDILKILQSSAEGGVGPQLKQLLEKVVERNELTRDDAKMRTSQALRDLDDPASALNMDLRRLFPLRYTL</sequence>